<dbReference type="RefSeq" id="WP_074258783.1">
    <property type="nucleotide sequence ID" value="NZ_FSRJ01000001.1"/>
</dbReference>
<name>A0A1N6DNF1_9MICO</name>
<proteinExistence type="predicted"/>
<reference evidence="4" key="1">
    <citation type="submission" date="2016-11" db="EMBL/GenBank/DDBJ databases">
        <authorList>
            <person name="Varghese N."/>
            <person name="Submissions S."/>
        </authorList>
    </citation>
    <scope>NUCLEOTIDE SEQUENCE [LARGE SCALE GENOMIC DNA]</scope>
    <source>
        <strain evidence="4">DSM 8595</strain>
    </source>
</reference>
<organism evidence="3 4">
    <name type="scientific">Agromyces cerinus subsp. cerinus</name>
    <dbReference type="NCBI Taxonomy" id="232089"/>
    <lineage>
        <taxon>Bacteria</taxon>
        <taxon>Bacillati</taxon>
        <taxon>Actinomycetota</taxon>
        <taxon>Actinomycetes</taxon>
        <taxon>Micrococcales</taxon>
        <taxon>Microbacteriaceae</taxon>
        <taxon>Agromyces</taxon>
    </lineage>
</organism>
<feature type="transmembrane region" description="Helical" evidence="2">
    <location>
        <begin position="67"/>
        <end position="97"/>
    </location>
</feature>
<gene>
    <name evidence="3" type="ORF">SAMN05443544_0518</name>
</gene>
<feature type="transmembrane region" description="Helical" evidence="2">
    <location>
        <begin position="153"/>
        <end position="175"/>
    </location>
</feature>
<accession>A0A1N6DNF1</accession>
<keyword evidence="2" id="KW-0812">Transmembrane</keyword>
<dbReference type="STRING" id="232089.SAMN05443544_0518"/>
<sequence length="236" mass="24360">MSYPQIPADPNRDPAEPFRNLDPAPTTGRITIVAPPADEWEPIVEVAPITAEEVVERQRQAFGGMKIGSALFGWLTVAGLSSILTGLLAAAGVALGLGPVREPGTSSRDALLGADSVGWIGVSALLVIALVAFYCGGYVAGRMARFSGVLQGLAVWLWAIVIAIVAAVASMLLGVQGDVLDVLNAFPRISVPESALTIAGITIAVVAALVSVGGALLGGVVGVRYHRRIDLVGFDR</sequence>
<protein>
    <submittedName>
        <fullName evidence="3">Uncharacterized protein</fullName>
    </submittedName>
</protein>
<keyword evidence="2" id="KW-0472">Membrane</keyword>
<dbReference type="EMBL" id="FSRJ01000001">
    <property type="protein sequence ID" value="SIN72305.1"/>
    <property type="molecule type" value="Genomic_DNA"/>
</dbReference>
<feature type="transmembrane region" description="Helical" evidence="2">
    <location>
        <begin position="117"/>
        <end position="141"/>
    </location>
</feature>
<feature type="region of interest" description="Disordered" evidence="1">
    <location>
        <begin position="1"/>
        <end position="25"/>
    </location>
</feature>
<evidence type="ECO:0000256" key="1">
    <source>
        <dbReference type="SAM" id="MobiDB-lite"/>
    </source>
</evidence>
<keyword evidence="2" id="KW-1133">Transmembrane helix</keyword>
<evidence type="ECO:0000256" key="2">
    <source>
        <dbReference type="SAM" id="Phobius"/>
    </source>
</evidence>
<keyword evidence="4" id="KW-1185">Reference proteome</keyword>
<feature type="transmembrane region" description="Helical" evidence="2">
    <location>
        <begin position="195"/>
        <end position="221"/>
    </location>
</feature>
<evidence type="ECO:0000313" key="3">
    <source>
        <dbReference type="EMBL" id="SIN72305.1"/>
    </source>
</evidence>
<dbReference type="AlphaFoldDB" id="A0A1N6DNF1"/>
<evidence type="ECO:0000313" key="4">
    <source>
        <dbReference type="Proteomes" id="UP000184699"/>
    </source>
</evidence>
<dbReference type="Proteomes" id="UP000184699">
    <property type="component" value="Unassembled WGS sequence"/>
</dbReference>